<reference evidence="16 17" key="1">
    <citation type="submission" date="2013-08" db="EMBL/GenBank/DDBJ databases">
        <authorList>
            <person name="Durkin A.S."/>
            <person name="Haft D.R."/>
            <person name="McCorrison J."/>
            <person name="Torralba M."/>
            <person name="Gillis M."/>
            <person name="Haft D.H."/>
            <person name="Methe B."/>
            <person name="Sutton G."/>
            <person name="Nelson K.E."/>
        </authorList>
    </citation>
    <scope>NUCLEOTIDE SEQUENCE [LARGE SCALE GENOMIC DNA]</scope>
    <source>
        <strain evidence="16 17">F0195</strain>
    </source>
</reference>
<feature type="binding site" evidence="13">
    <location>
        <begin position="258"/>
        <end position="259"/>
    </location>
    <ligand>
        <name>substrate</name>
    </ligand>
</feature>
<evidence type="ECO:0000256" key="7">
    <source>
        <dbReference type="ARBA" id="ARBA00022597"/>
    </source>
</evidence>
<dbReference type="Pfam" id="PF01220">
    <property type="entry name" value="DHquinase_II"/>
    <property type="match status" value="1"/>
</dbReference>
<feature type="active site" description="Proton donor" evidence="13">
    <location>
        <position position="257"/>
    </location>
</feature>
<feature type="binding site" evidence="13">
    <location>
        <position position="268"/>
    </location>
    <ligand>
        <name>substrate</name>
    </ligand>
</feature>
<comment type="function">
    <text evidence="13">Catalyzes a trans-dehydration via an enolate intermediate.</text>
</comment>
<evidence type="ECO:0000256" key="5">
    <source>
        <dbReference type="ARBA" id="ARBA00012060"/>
    </source>
</evidence>
<evidence type="ECO:0000256" key="6">
    <source>
        <dbReference type="ARBA" id="ARBA00022448"/>
    </source>
</evidence>
<dbReference type="GO" id="GO:0008982">
    <property type="term" value="F:protein-N(PI)-phosphohistidine-sugar phosphotransferase activity"/>
    <property type="evidence" value="ECO:0007669"/>
    <property type="project" value="InterPro"/>
</dbReference>
<dbReference type="GO" id="GO:0009401">
    <property type="term" value="P:phosphoenolpyruvate-dependent sugar phosphotransferase system"/>
    <property type="evidence" value="ECO:0007669"/>
    <property type="project" value="UniProtKB-KW"/>
</dbReference>
<keyword evidence="7" id="KW-0762">Sugar transport</keyword>
<dbReference type="GO" id="GO:0008652">
    <property type="term" value="P:amino acid biosynthetic process"/>
    <property type="evidence" value="ECO:0007669"/>
    <property type="project" value="UniProtKB-KW"/>
</dbReference>
<keyword evidence="13" id="KW-0028">Amino-acid biosynthesis</keyword>
<feature type="domain" description="PTS EIIB type-1" evidence="15">
    <location>
        <begin position="4"/>
        <end position="88"/>
    </location>
</feature>
<evidence type="ECO:0000256" key="9">
    <source>
        <dbReference type="ARBA" id="ARBA00022683"/>
    </source>
</evidence>
<evidence type="ECO:0000256" key="1">
    <source>
        <dbReference type="ARBA" id="ARBA00001864"/>
    </source>
</evidence>
<sequence length="319" mass="33891">MDVDAVASKVLQSVGGAQNVVSSTLCMTRLRLALVDPDKVDQTALFDVPGVLGITKRGHSGIEVVFGPNAVHSVYDAVSQLCGTNGGVDTEDAPANQEHRLKVSVIRGSHGEEDVGTLVSSTLDADDEDDAHDEVDFLASLLADAEEEEDAGEPTGRPALLVVNGPNINMLGIREPDLYGSESFDTLLELCHTTAHEAGFARCTCFQSNHEGDIVDTIQDAYGVFDGIVINPAAYTHTSVALLDALRAVSIPTIEVHISRVDMREDFRQVSYLRSACLETIAGEGIQGYAHAIRSLADHLGDAREGGSPLTPHPHTGRG</sequence>
<dbReference type="GO" id="GO:0016301">
    <property type="term" value="F:kinase activity"/>
    <property type="evidence" value="ECO:0007669"/>
    <property type="project" value="UniProtKB-KW"/>
</dbReference>
<evidence type="ECO:0000313" key="17">
    <source>
        <dbReference type="Proteomes" id="UP000016638"/>
    </source>
</evidence>
<dbReference type="eggNOG" id="COG1264">
    <property type="taxonomic scope" value="Bacteria"/>
</dbReference>
<evidence type="ECO:0000256" key="2">
    <source>
        <dbReference type="ARBA" id="ARBA00004902"/>
    </source>
</evidence>
<dbReference type="PANTHER" id="PTHR21272:SF3">
    <property type="entry name" value="CATABOLIC 3-DEHYDROQUINASE"/>
    <property type="match status" value="1"/>
</dbReference>
<evidence type="ECO:0000259" key="15">
    <source>
        <dbReference type="PROSITE" id="PS51098"/>
    </source>
</evidence>
<keyword evidence="17" id="KW-1185">Reference proteome</keyword>
<dbReference type="GO" id="GO:0009073">
    <property type="term" value="P:aromatic amino acid family biosynthetic process"/>
    <property type="evidence" value="ECO:0007669"/>
    <property type="project" value="UniProtKB-KW"/>
</dbReference>
<organism evidence="16 17">
    <name type="scientific">Olsenella profusa F0195</name>
    <dbReference type="NCBI Taxonomy" id="1125712"/>
    <lineage>
        <taxon>Bacteria</taxon>
        <taxon>Bacillati</taxon>
        <taxon>Actinomycetota</taxon>
        <taxon>Coriobacteriia</taxon>
        <taxon>Coriobacteriales</taxon>
        <taxon>Atopobiaceae</taxon>
        <taxon>Olsenella</taxon>
    </lineage>
</organism>
<dbReference type="InterPro" id="IPR036441">
    <property type="entry name" value="DHquinase_II_sf"/>
</dbReference>
<dbReference type="GO" id="GO:0019631">
    <property type="term" value="P:quinate catabolic process"/>
    <property type="evidence" value="ECO:0007669"/>
    <property type="project" value="TreeGrafter"/>
</dbReference>
<dbReference type="GO" id="GO:0009423">
    <property type="term" value="P:chorismate biosynthetic process"/>
    <property type="evidence" value="ECO:0007669"/>
    <property type="project" value="UniProtKB-UniRule"/>
</dbReference>
<gene>
    <name evidence="13 16" type="primary">aroQ</name>
    <name evidence="16" type="ORF">HMPREF1316_0214</name>
</gene>
<comment type="caution">
    <text evidence="16">The sequence shown here is derived from an EMBL/GenBank/DDBJ whole genome shotgun (WGS) entry which is preliminary data.</text>
</comment>
<dbReference type="CDD" id="cd00212">
    <property type="entry name" value="PTS_IIB_glc"/>
    <property type="match status" value="1"/>
</dbReference>
<dbReference type="NCBIfam" id="NF003805">
    <property type="entry name" value="PRK05395.1-2"/>
    <property type="match status" value="1"/>
</dbReference>
<comment type="similarity">
    <text evidence="3 13">Belongs to the type-II 3-dehydroquinase family.</text>
</comment>
<dbReference type="SUPFAM" id="SSF52304">
    <property type="entry name" value="Type II 3-dehydroquinate dehydratase"/>
    <property type="match status" value="1"/>
</dbReference>
<evidence type="ECO:0000313" key="16">
    <source>
        <dbReference type="EMBL" id="ERL08158.1"/>
    </source>
</evidence>
<comment type="catalytic activity">
    <reaction evidence="1 13">
        <text>3-dehydroquinate = 3-dehydroshikimate + H2O</text>
        <dbReference type="Rhea" id="RHEA:21096"/>
        <dbReference type="ChEBI" id="CHEBI:15377"/>
        <dbReference type="ChEBI" id="CHEBI:16630"/>
        <dbReference type="ChEBI" id="CHEBI:32364"/>
        <dbReference type="EC" id="4.2.1.10"/>
    </reaction>
</comment>
<keyword evidence="9" id="KW-0598">Phosphotransferase system</keyword>
<evidence type="ECO:0000256" key="8">
    <source>
        <dbReference type="ARBA" id="ARBA00022679"/>
    </source>
</evidence>
<evidence type="ECO:0000256" key="4">
    <source>
        <dbReference type="ARBA" id="ARBA00011193"/>
    </source>
</evidence>
<evidence type="ECO:0000256" key="10">
    <source>
        <dbReference type="ARBA" id="ARBA00022777"/>
    </source>
</evidence>
<dbReference type="UniPathway" id="UPA00053">
    <property type="reaction ID" value="UER00086"/>
</dbReference>
<accession>U2TPX2</accession>
<dbReference type="HAMAP" id="MF_00169">
    <property type="entry name" value="AroQ"/>
    <property type="match status" value="1"/>
</dbReference>
<dbReference type="eggNOG" id="COG0757">
    <property type="taxonomic scope" value="Bacteria"/>
</dbReference>
<dbReference type="EMBL" id="AWEZ01000045">
    <property type="protein sequence ID" value="ERL08158.1"/>
    <property type="molecule type" value="Genomic_DNA"/>
</dbReference>
<dbReference type="PROSITE" id="PS01029">
    <property type="entry name" value="DEHYDROQUINASE_II"/>
    <property type="match status" value="1"/>
</dbReference>
<comment type="subunit">
    <text evidence="4 13">Homododecamer.</text>
</comment>
<dbReference type="Proteomes" id="UP000016638">
    <property type="component" value="Unassembled WGS sequence"/>
</dbReference>
<evidence type="ECO:0000256" key="11">
    <source>
        <dbReference type="ARBA" id="ARBA00023141"/>
    </source>
</evidence>
<dbReference type="AlphaFoldDB" id="U2TPX2"/>
<protein>
    <recommendedName>
        <fullName evidence="5 13">3-dehydroquinate dehydratase</fullName>
        <shortName evidence="13">3-dehydroquinase</shortName>
        <ecNumber evidence="5 13">4.2.1.10</ecNumber>
    </recommendedName>
    <alternativeName>
        <fullName evidence="13">Type II DHQase</fullName>
    </alternativeName>
</protein>
<keyword evidence="10" id="KW-0418">Kinase</keyword>
<dbReference type="InterPro" id="IPR001874">
    <property type="entry name" value="DHquinase_II"/>
</dbReference>
<feature type="site" description="Transition state stabilizer" evidence="13">
    <location>
        <position position="174"/>
    </location>
</feature>
<dbReference type="Gene3D" id="3.40.50.9100">
    <property type="entry name" value="Dehydroquinase, class II"/>
    <property type="match status" value="1"/>
</dbReference>
<evidence type="ECO:0000256" key="3">
    <source>
        <dbReference type="ARBA" id="ARBA00011037"/>
    </source>
</evidence>
<feature type="active site" description="Proton acceptor" evidence="13">
    <location>
        <position position="179"/>
    </location>
</feature>
<dbReference type="OrthoDB" id="9790793at2"/>
<feature type="binding site" evidence="13">
    <location>
        <position position="231"/>
    </location>
    <ligand>
        <name>substrate</name>
    </ligand>
</feature>
<dbReference type="CDD" id="cd00466">
    <property type="entry name" value="DHQase_II"/>
    <property type="match status" value="1"/>
</dbReference>
<dbReference type="RefSeq" id="WP_021726027.1">
    <property type="nucleotide sequence ID" value="NZ_AWEZ01000045.1"/>
</dbReference>
<keyword evidence="12 13" id="KW-0456">Lyase</keyword>
<feature type="binding site" evidence="13">
    <location>
        <position position="244"/>
    </location>
    <ligand>
        <name>substrate</name>
    </ligand>
</feature>
<name>U2TPX2_9ACTN</name>
<dbReference type="NCBIfam" id="NF003806">
    <property type="entry name" value="PRK05395.1-3"/>
    <property type="match status" value="1"/>
</dbReference>
<dbReference type="EC" id="4.2.1.10" evidence="5 13"/>
<dbReference type="PROSITE" id="PS51098">
    <property type="entry name" value="PTS_EIIB_TYPE_1"/>
    <property type="match status" value="1"/>
</dbReference>
<dbReference type="GO" id="GO:0003855">
    <property type="term" value="F:3-dehydroquinate dehydratase activity"/>
    <property type="evidence" value="ECO:0007669"/>
    <property type="project" value="UniProtKB-UniRule"/>
</dbReference>
<keyword evidence="11 13" id="KW-0057">Aromatic amino acid biosynthesis</keyword>
<dbReference type="PATRIC" id="fig|1125712.3.peg.1339"/>
<dbReference type="Pfam" id="PF00367">
    <property type="entry name" value="PTS_EIIB"/>
    <property type="match status" value="1"/>
</dbReference>
<dbReference type="InterPro" id="IPR018509">
    <property type="entry name" value="DHquinase_II_CS"/>
</dbReference>
<dbReference type="SUPFAM" id="SSF55604">
    <property type="entry name" value="Glucose permease domain IIB"/>
    <property type="match status" value="1"/>
</dbReference>
<dbReference type="InterPro" id="IPR036878">
    <property type="entry name" value="Glu_permease_IIB"/>
</dbReference>
<comment type="pathway">
    <text evidence="2 13">Metabolic intermediate biosynthesis; chorismate biosynthesis; chorismate from D-erythrose 4-phosphate and phosphoenolpyruvate: step 3/7.</text>
</comment>
<evidence type="ECO:0000256" key="14">
    <source>
        <dbReference type="PROSITE-ProRule" id="PRU00421"/>
    </source>
</evidence>
<proteinExistence type="inferred from homology"/>
<dbReference type="NCBIfam" id="NF003807">
    <property type="entry name" value="PRK05395.1-4"/>
    <property type="match status" value="1"/>
</dbReference>
<dbReference type="PANTHER" id="PTHR21272">
    <property type="entry name" value="CATABOLIC 3-DEHYDROQUINASE"/>
    <property type="match status" value="1"/>
</dbReference>
<dbReference type="Gene3D" id="3.30.1360.60">
    <property type="entry name" value="Glucose permease domain IIB"/>
    <property type="match status" value="1"/>
</dbReference>
<keyword evidence="8" id="KW-0808">Transferase</keyword>
<dbReference type="PROSITE" id="PS01035">
    <property type="entry name" value="PTS_EIIB_TYPE_1_CYS"/>
    <property type="match status" value="1"/>
</dbReference>
<feature type="binding site" evidence="13">
    <location>
        <position position="237"/>
    </location>
    <ligand>
        <name>substrate</name>
    </ligand>
</feature>
<evidence type="ECO:0000256" key="12">
    <source>
        <dbReference type="ARBA" id="ARBA00023239"/>
    </source>
</evidence>
<dbReference type="InterPro" id="IPR001996">
    <property type="entry name" value="PTS_IIB_1"/>
</dbReference>
<dbReference type="STRING" id="1125712.HMPREF1316_0214"/>
<dbReference type="InterPro" id="IPR018113">
    <property type="entry name" value="PTrfase_EIIB_Cys"/>
</dbReference>
<feature type="active site" description="Phosphocysteine intermediate; for EIIB activity" evidence="14">
    <location>
        <position position="26"/>
    </location>
</feature>
<keyword evidence="6" id="KW-0813">Transport</keyword>
<evidence type="ECO:0000256" key="13">
    <source>
        <dbReference type="HAMAP-Rule" id="MF_00169"/>
    </source>
</evidence>